<accession>A0ACC0CN60</accession>
<protein>
    <submittedName>
        <fullName evidence="1">Uncharacterized protein</fullName>
    </submittedName>
</protein>
<evidence type="ECO:0000313" key="2">
    <source>
        <dbReference type="Proteomes" id="UP001497680"/>
    </source>
</evidence>
<dbReference type="EMBL" id="MU394385">
    <property type="protein sequence ID" value="KAI6081843.1"/>
    <property type="molecule type" value="Genomic_DNA"/>
</dbReference>
<dbReference type="Proteomes" id="UP001497680">
    <property type="component" value="Unassembled WGS sequence"/>
</dbReference>
<proteinExistence type="predicted"/>
<reference evidence="1 2" key="1">
    <citation type="journal article" date="2022" name="New Phytol.">
        <title>Ecological generalism drives hyperdiversity of secondary metabolite gene clusters in xylarialean endophytes.</title>
        <authorList>
            <person name="Franco M.E.E."/>
            <person name="Wisecaver J.H."/>
            <person name="Arnold A.E."/>
            <person name="Ju Y.M."/>
            <person name="Slot J.C."/>
            <person name="Ahrendt S."/>
            <person name="Moore L.P."/>
            <person name="Eastman K.E."/>
            <person name="Scott K."/>
            <person name="Konkel Z."/>
            <person name="Mondo S.J."/>
            <person name="Kuo A."/>
            <person name="Hayes R.D."/>
            <person name="Haridas S."/>
            <person name="Andreopoulos B."/>
            <person name="Riley R."/>
            <person name="LaButti K."/>
            <person name="Pangilinan J."/>
            <person name="Lipzen A."/>
            <person name="Amirebrahimi M."/>
            <person name="Yan J."/>
            <person name="Adam C."/>
            <person name="Keymanesh K."/>
            <person name="Ng V."/>
            <person name="Louie K."/>
            <person name="Northen T."/>
            <person name="Drula E."/>
            <person name="Henrissat B."/>
            <person name="Hsieh H.M."/>
            <person name="Youens-Clark K."/>
            <person name="Lutzoni F."/>
            <person name="Miadlikowska J."/>
            <person name="Eastwood D.C."/>
            <person name="Hamelin R.C."/>
            <person name="Grigoriev I.V."/>
            <person name="U'Ren J.M."/>
        </authorList>
    </citation>
    <scope>NUCLEOTIDE SEQUENCE [LARGE SCALE GENOMIC DNA]</scope>
    <source>
        <strain evidence="1 2">ER1909</strain>
    </source>
</reference>
<evidence type="ECO:0000313" key="1">
    <source>
        <dbReference type="EMBL" id="KAI6081843.1"/>
    </source>
</evidence>
<name>A0ACC0CN60_9PEZI</name>
<sequence>MKHREDTRHLYQHSQATPRGSQSGIGNQTGSTHPGSLSFESTSPTLTRDNFQKNCSDVQSNSYGFLSRLPVSRNVVTEWWHLGPYVRSFNDIFKYTGGFGDTTSDERGTSNLCAPNGNDQLDIEASDGRAFVRTD</sequence>
<comment type="caution">
    <text evidence="1">The sequence shown here is derived from an EMBL/GenBank/DDBJ whole genome shotgun (WGS) entry which is preliminary data.</text>
</comment>
<organism evidence="1 2">
    <name type="scientific">Hypoxylon rubiginosum</name>
    <dbReference type="NCBI Taxonomy" id="110542"/>
    <lineage>
        <taxon>Eukaryota</taxon>
        <taxon>Fungi</taxon>
        <taxon>Dikarya</taxon>
        <taxon>Ascomycota</taxon>
        <taxon>Pezizomycotina</taxon>
        <taxon>Sordariomycetes</taxon>
        <taxon>Xylariomycetidae</taxon>
        <taxon>Xylariales</taxon>
        <taxon>Hypoxylaceae</taxon>
        <taxon>Hypoxylon</taxon>
    </lineage>
</organism>
<keyword evidence="2" id="KW-1185">Reference proteome</keyword>
<gene>
    <name evidence="1" type="ORF">F4821DRAFT_248498</name>
</gene>